<protein>
    <recommendedName>
        <fullName evidence="1">Pyruvate kinase C-terminal domain-containing protein</fullName>
    </recommendedName>
</protein>
<dbReference type="Pfam" id="PF02887">
    <property type="entry name" value="PK_C"/>
    <property type="match status" value="1"/>
</dbReference>
<dbReference type="SUPFAM" id="SSF52935">
    <property type="entry name" value="PK C-terminal domain-like"/>
    <property type="match status" value="1"/>
</dbReference>
<reference evidence="2" key="1">
    <citation type="submission" date="2018-05" db="EMBL/GenBank/DDBJ databases">
        <authorList>
            <person name="Lanie J.A."/>
            <person name="Ng W.-L."/>
            <person name="Kazmierczak K.M."/>
            <person name="Andrzejewski T.M."/>
            <person name="Davidsen T.M."/>
            <person name="Wayne K.J."/>
            <person name="Tettelin H."/>
            <person name="Glass J.I."/>
            <person name="Rusch D."/>
            <person name="Podicherti R."/>
            <person name="Tsui H.-C.T."/>
            <person name="Winkler M.E."/>
        </authorList>
    </citation>
    <scope>NUCLEOTIDE SEQUENCE</scope>
</reference>
<feature type="non-terminal residue" evidence="2">
    <location>
        <position position="1"/>
    </location>
</feature>
<evidence type="ECO:0000259" key="1">
    <source>
        <dbReference type="Pfam" id="PF02887"/>
    </source>
</evidence>
<dbReference type="InterPro" id="IPR015795">
    <property type="entry name" value="Pyrv_Knase_C"/>
</dbReference>
<dbReference type="EMBL" id="UINC01048875">
    <property type="protein sequence ID" value="SVB59953.1"/>
    <property type="molecule type" value="Genomic_DNA"/>
</dbReference>
<gene>
    <name evidence="2" type="ORF">METZ01_LOCUS212807</name>
</gene>
<sequence>EAIPDLCNNVLHKLKLINKGDKFIITGGVPMGIKGTTNYLSVQTHR</sequence>
<proteinExistence type="predicted"/>
<dbReference type="Gene3D" id="3.40.1380.20">
    <property type="entry name" value="Pyruvate kinase, C-terminal domain"/>
    <property type="match status" value="1"/>
</dbReference>
<dbReference type="AlphaFoldDB" id="A0A382FCK7"/>
<feature type="domain" description="Pyruvate kinase C-terminal" evidence="1">
    <location>
        <begin position="8"/>
        <end position="42"/>
    </location>
</feature>
<name>A0A382FCK7_9ZZZZ</name>
<evidence type="ECO:0000313" key="2">
    <source>
        <dbReference type="EMBL" id="SVB59953.1"/>
    </source>
</evidence>
<accession>A0A382FCK7</accession>
<organism evidence="2">
    <name type="scientific">marine metagenome</name>
    <dbReference type="NCBI Taxonomy" id="408172"/>
    <lineage>
        <taxon>unclassified sequences</taxon>
        <taxon>metagenomes</taxon>
        <taxon>ecological metagenomes</taxon>
    </lineage>
</organism>
<dbReference type="InterPro" id="IPR036918">
    <property type="entry name" value="Pyrv_Knase_C_sf"/>
</dbReference>